<dbReference type="CDD" id="cd08236">
    <property type="entry name" value="sugar_DH"/>
    <property type="match status" value="1"/>
</dbReference>
<dbReference type="PANTHER" id="PTHR43401:SF2">
    <property type="entry name" value="L-THREONINE 3-DEHYDROGENASE"/>
    <property type="match status" value="1"/>
</dbReference>
<evidence type="ECO:0000313" key="8">
    <source>
        <dbReference type="Proteomes" id="UP000284794"/>
    </source>
</evidence>
<keyword evidence="2 4" id="KW-0862">Zinc</keyword>
<feature type="domain" description="Alcohol dehydrogenase-like N-terminal" evidence="6">
    <location>
        <begin position="24"/>
        <end position="130"/>
    </location>
</feature>
<evidence type="ECO:0000256" key="1">
    <source>
        <dbReference type="ARBA" id="ARBA00022723"/>
    </source>
</evidence>
<dbReference type="SUPFAM" id="SSF51735">
    <property type="entry name" value="NAD(P)-binding Rossmann-fold domains"/>
    <property type="match status" value="1"/>
</dbReference>
<dbReference type="InterPro" id="IPR013149">
    <property type="entry name" value="ADH-like_C"/>
</dbReference>
<evidence type="ECO:0000256" key="2">
    <source>
        <dbReference type="ARBA" id="ARBA00022833"/>
    </source>
</evidence>
<dbReference type="Pfam" id="PF00107">
    <property type="entry name" value="ADH_zinc_N"/>
    <property type="match status" value="1"/>
</dbReference>
<reference evidence="7 8" key="1">
    <citation type="submission" date="2018-08" db="EMBL/GenBank/DDBJ databases">
        <title>A genome reference for cultivated species of the human gut microbiota.</title>
        <authorList>
            <person name="Zou Y."/>
            <person name="Xue W."/>
            <person name="Luo G."/>
        </authorList>
    </citation>
    <scope>NUCLEOTIDE SEQUENCE [LARGE SCALE GENOMIC DNA]</scope>
    <source>
        <strain evidence="7 8">AM32-2AC</strain>
    </source>
</reference>
<evidence type="ECO:0000259" key="6">
    <source>
        <dbReference type="Pfam" id="PF08240"/>
    </source>
</evidence>
<dbReference type="InterPro" id="IPR050129">
    <property type="entry name" value="Zn_alcohol_dh"/>
</dbReference>
<evidence type="ECO:0000256" key="4">
    <source>
        <dbReference type="RuleBase" id="RU361277"/>
    </source>
</evidence>
<dbReference type="InterPro" id="IPR036291">
    <property type="entry name" value="NAD(P)-bd_dom_sf"/>
</dbReference>
<dbReference type="InterPro" id="IPR011032">
    <property type="entry name" value="GroES-like_sf"/>
</dbReference>
<comment type="caution">
    <text evidence="7">The sequence shown here is derived from an EMBL/GenBank/DDBJ whole genome shotgun (WGS) entry which is preliminary data.</text>
</comment>
<dbReference type="GO" id="GO:0016491">
    <property type="term" value="F:oxidoreductase activity"/>
    <property type="evidence" value="ECO:0007669"/>
    <property type="project" value="UniProtKB-KW"/>
</dbReference>
<dbReference type="GO" id="GO:0008270">
    <property type="term" value="F:zinc ion binding"/>
    <property type="evidence" value="ECO:0007669"/>
    <property type="project" value="InterPro"/>
</dbReference>
<comment type="similarity">
    <text evidence="4">Belongs to the zinc-containing alcohol dehydrogenase family.</text>
</comment>
<dbReference type="AlphaFoldDB" id="A0A414DGL5"/>
<keyword evidence="3" id="KW-0560">Oxidoreductase</keyword>
<name>A0A414DGL5_9FIRM</name>
<protein>
    <submittedName>
        <fullName evidence="7">Galactitol-1-phosphate 5-dehydrogenase</fullName>
    </submittedName>
</protein>
<feature type="domain" description="Alcohol dehydrogenase-like C-terminal" evidence="5">
    <location>
        <begin position="173"/>
        <end position="284"/>
    </location>
</feature>
<comment type="cofactor">
    <cofactor evidence="4">
        <name>Zn(2+)</name>
        <dbReference type="ChEBI" id="CHEBI:29105"/>
    </cofactor>
</comment>
<organism evidence="7 8">
    <name type="scientific">Lachnospira eligens</name>
    <dbReference type="NCBI Taxonomy" id="39485"/>
    <lineage>
        <taxon>Bacteria</taxon>
        <taxon>Bacillati</taxon>
        <taxon>Bacillota</taxon>
        <taxon>Clostridia</taxon>
        <taxon>Lachnospirales</taxon>
        <taxon>Lachnospiraceae</taxon>
        <taxon>Lachnospira</taxon>
    </lineage>
</organism>
<dbReference type="EMBL" id="QSIS01000004">
    <property type="protein sequence ID" value="RHD09850.1"/>
    <property type="molecule type" value="Genomic_DNA"/>
</dbReference>
<gene>
    <name evidence="7" type="ORF">DW811_04880</name>
</gene>
<proteinExistence type="inferred from homology"/>
<keyword evidence="1 4" id="KW-0479">Metal-binding</keyword>
<dbReference type="PROSITE" id="PS00059">
    <property type="entry name" value="ADH_ZINC"/>
    <property type="match status" value="1"/>
</dbReference>
<dbReference type="PANTHER" id="PTHR43401">
    <property type="entry name" value="L-THREONINE 3-DEHYDROGENASE"/>
    <property type="match status" value="1"/>
</dbReference>
<evidence type="ECO:0000259" key="5">
    <source>
        <dbReference type="Pfam" id="PF00107"/>
    </source>
</evidence>
<dbReference type="InterPro" id="IPR002328">
    <property type="entry name" value="ADH_Zn_CS"/>
</dbReference>
<dbReference type="RefSeq" id="WP_118148395.1">
    <property type="nucleotide sequence ID" value="NZ_DAWDTH010000021.1"/>
</dbReference>
<dbReference type="Gene3D" id="3.90.180.10">
    <property type="entry name" value="Medium-chain alcohol dehydrogenases, catalytic domain"/>
    <property type="match status" value="1"/>
</dbReference>
<dbReference type="SUPFAM" id="SSF50129">
    <property type="entry name" value="GroES-like"/>
    <property type="match status" value="1"/>
</dbReference>
<evidence type="ECO:0000256" key="3">
    <source>
        <dbReference type="ARBA" id="ARBA00023002"/>
    </source>
</evidence>
<dbReference type="Gene3D" id="3.40.50.720">
    <property type="entry name" value="NAD(P)-binding Rossmann-like Domain"/>
    <property type="match status" value="1"/>
</dbReference>
<accession>A0A414DGL5</accession>
<sequence>MKAYVLEGINNLVYKDVGKPQIKEDWVLVKVGAAGICSSDISRIYTDGTYHFPTIPGHEFAGRVVEVGKKVNTKWIGKKVAVFPLIPCKKCVQCLNKNYEMCEKYDYIGSRRDGAYAEYVAVPEWNLIGLDDNADMKEYALMEPLAVALHAIKKVKNIKNCSVNVIGTGMIAIASAMWAVKYGADNVSIIGRNNNKKMMINGIERINYKNYKEDEFIETADVVIEAVGSQESISNAIKFTKTAGELILMGNPHGNIVLDKNIYWRILRKQLNLVGTWNSSYESKEKCDWTEVKEAIEERDINVRKLITHILPKEELKRGLEIMKNHTESYSRIITVWTDEEIK</sequence>
<dbReference type="InterPro" id="IPR013154">
    <property type="entry name" value="ADH-like_N"/>
</dbReference>
<dbReference type="Pfam" id="PF08240">
    <property type="entry name" value="ADH_N"/>
    <property type="match status" value="1"/>
</dbReference>
<dbReference type="Proteomes" id="UP000284794">
    <property type="component" value="Unassembled WGS sequence"/>
</dbReference>
<evidence type="ECO:0000313" key="7">
    <source>
        <dbReference type="EMBL" id="RHD09850.1"/>
    </source>
</evidence>